<dbReference type="EMBL" id="KB468053">
    <property type="protein sequence ID" value="PCH40186.1"/>
    <property type="molecule type" value="Genomic_DNA"/>
</dbReference>
<name>A0A2H3JDA7_WOLCO</name>
<dbReference type="AlphaFoldDB" id="A0A2H3JDA7"/>
<feature type="compositionally biased region" description="Polar residues" evidence="1">
    <location>
        <begin position="24"/>
        <end position="33"/>
    </location>
</feature>
<reference evidence="2 3" key="1">
    <citation type="journal article" date="2012" name="Science">
        <title>The Paleozoic origin of enzymatic lignin decomposition reconstructed from 31 fungal genomes.</title>
        <authorList>
            <person name="Floudas D."/>
            <person name="Binder M."/>
            <person name="Riley R."/>
            <person name="Barry K."/>
            <person name="Blanchette R.A."/>
            <person name="Henrissat B."/>
            <person name="Martinez A.T."/>
            <person name="Otillar R."/>
            <person name="Spatafora J.W."/>
            <person name="Yadav J.S."/>
            <person name="Aerts A."/>
            <person name="Benoit I."/>
            <person name="Boyd A."/>
            <person name="Carlson A."/>
            <person name="Copeland A."/>
            <person name="Coutinho P.M."/>
            <person name="de Vries R.P."/>
            <person name="Ferreira P."/>
            <person name="Findley K."/>
            <person name="Foster B."/>
            <person name="Gaskell J."/>
            <person name="Glotzer D."/>
            <person name="Gorecki P."/>
            <person name="Heitman J."/>
            <person name="Hesse C."/>
            <person name="Hori C."/>
            <person name="Igarashi K."/>
            <person name="Jurgens J.A."/>
            <person name="Kallen N."/>
            <person name="Kersten P."/>
            <person name="Kohler A."/>
            <person name="Kuees U."/>
            <person name="Kumar T.K.A."/>
            <person name="Kuo A."/>
            <person name="LaButti K."/>
            <person name="Larrondo L.F."/>
            <person name="Lindquist E."/>
            <person name="Ling A."/>
            <person name="Lombard V."/>
            <person name="Lucas S."/>
            <person name="Lundell T."/>
            <person name="Martin R."/>
            <person name="McLaughlin D.J."/>
            <person name="Morgenstern I."/>
            <person name="Morin E."/>
            <person name="Murat C."/>
            <person name="Nagy L.G."/>
            <person name="Nolan M."/>
            <person name="Ohm R.A."/>
            <person name="Patyshakuliyeva A."/>
            <person name="Rokas A."/>
            <person name="Ruiz-Duenas F.J."/>
            <person name="Sabat G."/>
            <person name="Salamov A."/>
            <person name="Samejima M."/>
            <person name="Schmutz J."/>
            <person name="Slot J.C."/>
            <person name="St John F."/>
            <person name="Stenlid J."/>
            <person name="Sun H."/>
            <person name="Sun S."/>
            <person name="Syed K."/>
            <person name="Tsang A."/>
            <person name="Wiebenga A."/>
            <person name="Young D."/>
            <person name="Pisabarro A."/>
            <person name="Eastwood D.C."/>
            <person name="Martin F."/>
            <person name="Cullen D."/>
            <person name="Grigoriev I.V."/>
            <person name="Hibbett D.S."/>
        </authorList>
    </citation>
    <scope>NUCLEOTIDE SEQUENCE [LARGE SCALE GENOMIC DNA]</scope>
    <source>
        <strain evidence="2 3">MD-104</strain>
    </source>
</reference>
<dbReference type="STRING" id="742152.A0A2H3JDA7"/>
<evidence type="ECO:0000313" key="3">
    <source>
        <dbReference type="Proteomes" id="UP000218811"/>
    </source>
</evidence>
<dbReference type="OrthoDB" id="3170343at2759"/>
<feature type="region of interest" description="Disordered" evidence="1">
    <location>
        <begin position="1"/>
        <end position="155"/>
    </location>
</feature>
<accession>A0A2H3JDA7</accession>
<gene>
    <name evidence="2" type="ORF">WOLCODRAFT_150225</name>
</gene>
<feature type="compositionally biased region" description="Polar residues" evidence="1">
    <location>
        <begin position="72"/>
        <end position="87"/>
    </location>
</feature>
<protein>
    <submittedName>
        <fullName evidence="2">Uncharacterized protein</fullName>
    </submittedName>
</protein>
<proteinExistence type="predicted"/>
<evidence type="ECO:0000256" key="1">
    <source>
        <dbReference type="SAM" id="MobiDB-lite"/>
    </source>
</evidence>
<feature type="compositionally biased region" description="Low complexity" evidence="1">
    <location>
        <begin position="10"/>
        <end position="23"/>
    </location>
</feature>
<dbReference type="OMA" id="DNWRQND"/>
<feature type="compositionally biased region" description="Basic and acidic residues" evidence="1">
    <location>
        <begin position="146"/>
        <end position="155"/>
    </location>
</feature>
<keyword evidence="3" id="KW-1185">Reference proteome</keyword>
<dbReference type="Proteomes" id="UP000218811">
    <property type="component" value="Unassembled WGS sequence"/>
</dbReference>
<sequence length="155" mass="16587">MTFYGNPPQGDNNYNNIGGDPNNFGGNQQSQDPRFQDRGFQDQGIQDQGFQNQPSDMGDGGYDQGRGQQSGENYANTGIQGDTTDINTYGAGGDLGGRGQDDRGYDQSNFGQSGGVPGGKPSVGQRLKGGLEEVTGKVTRNPNMVERGEQRKEGW</sequence>
<evidence type="ECO:0000313" key="2">
    <source>
        <dbReference type="EMBL" id="PCH40186.1"/>
    </source>
</evidence>
<organism evidence="2 3">
    <name type="scientific">Wolfiporia cocos (strain MD-104)</name>
    <name type="common">Brown rot fungus</name>
    <dbReference type="NCBI Taxonomy" id="742152"/>
    <lineage>
        <taxon>Eukaryota</taxon>
        <taxon>Fungi</taxon>
        <taxon>Dikarya</taxon>
        <taxon>Basidiomycota</taxon>
        <taxon>Agaricomycotina</taxon>
        <taxon>Agaricomycetes</taxon>
        <taxon>Polyporales</taxon>
        <taxon>Phaeolaceae</taxon>
        <taxon>Wolfiporia</taxon>
    </lineage>
</organism>
<feature type="compositionally biased region" description="Low complexity" evidence="1">
    <location>
        <begin position="41"/>
        <end position="57"/>
    </location>
</feature>